<dbReference type="EMBL" id="JAHYIQ010000002">
    <property type="protein sequence ID" value="KAK1135085.1"/>
    <property type="molecule type" value="Genomic_DNA"/>
</dbReference>
<organism evidence="2 3">
    <name type="scientific">Melipona bicolor</name>
    <dbReference type="NCBI Taxonomy" id="60889"/>
    <lineage>
        <taxon>Eukaryota</taxon>
        <taxon>Metazoa</taxon>
        <taxon>Ecdysozoa</taxon>
        <taxon>Arthropoda</taxon>
        <taxon>Hexapoda</taxon>
        <taxon>Insecta</taxon>
        <taxon>Pterygota</taxon>
        <taxon>Neoptera</taxon>
        <taxon>Endopterygota</taxon>
        <taxon>Hymenoptera</taxon>
        <taxon>Apocrita</taxon>
        <taxon>Aculeata</taxon>
        <taxon>Apoidea</taxon>
        <taxon>Anthophila</taxon>
        <taxon>Apidae</taxon>
        <taxon>Melipona</taxon>
    </lineage>
</organism>
<gene>
    <name evidence="2" type="ORF">K0M31_007856</name>
</gene>
<proteinExistence type="predicted"/>
<dbReference type="Proteomes" id="UP001177670">
    <property type="component" value="Unassembled WGS sequence"/>
</dbReference>
<accession>A0AA40GCG6</accession>
<keyword evidence="3" id="KW-1185">Reference proteome</keyword>
<comment type="caution">
    <text evidence="2">The sequence shown here is derived from an EMBL/GenBank/DDBJ whole genome shotgun (WGS) entry which is preliminary data.</text>
</comment>
<name>A0AA40GCG6_9HYME</name>
<feature type="region of interest" description="Disordered" evidence="1">
    <location>
        <begin position="1"/>
        <end position="27"/>
    </location>
</feature>
<dbReference type="AlphaFoldDB" id="A0AA40GCG6"/>
<protein>
    <submittedName>
        <fullName evidence="2">Uncharacterized protein</fullName>
    </submittedName>
</protein>
<evidence type="ECO:0000256" key="1">
    <source>
        <dbReference type="SAM" id="MobiDB-lite"/>
    </source>
</evidence>
<reference evidence="2" key="1">
    <citation type="submission" date="2021-10" db="EMBL/GenBank/DDBJ databases">
        <title>Melipona bicolor Genome sequencing and assembly.</title>
        <authorList>
            <person name="Araujo N.S."/>
            <person name="Arias M.C."/>
        </authorList>
    </citation>
    <scope>NUCLEOTIDE SEQUENCE</scope>
    <source>
        <strain evidence="2">USP_2M_L1-L4_2017</strain>
        <tissue evidence="2">Whole body</tissue>
    </source>
</reference>
<sequence length="132" mass="15173">MTERLKPNPLKIQSPKSASRSGKDAASPHRGCINFSILLERSKIYYRNDPVKYDLGFCRHDDAYIYLAKYLSTAGTGFNCLAICEENPEITTMRTLEDRLMFKATRRKVLDYPLKSFSVIITPNRADQFDRS</sequence>
<evidence type="ECO:0000313" key="2">
    <source>
        <dbReference type="EMBL" id="KAK1135085.1"/>
    </source>
</evidence>
<evidence type="ECO:0000313" key="3">
    <source>
        <dbReference type="Proteomes" id="UP001177670"/>
    </source>
</evidence>